<evidence type="ECO:0000313" key="2">
    <source>
        <dbReference type="Proteomes" id="UP000595437"/>
    </source>
</evidence>
<keyword evidence="2" id="KW-1185">Reference proteome</keyword>
<gene>
    <name evidence="1" type="ORF">FKW44_003240</name>
</gene>
<sequence length="51" mass="5900">ALCRTMTLDVGIKVDVIVNRLPVEALDRLKFYSKSKFVAKICIWTVYIIKK</sequence>
<reference evidence="2" key="1">
    <citation type="submission" date="2021-01" db="EMBL/GenBank/DDBJ databases">
        <title>Caligus Genome Assembly.</title>
        <authorList>
            <person name="Gallardo-Escarate C."/>
        </authorList>
    </citation>
    <scope>NUCLEOTIDE SEQUENCE [LARGE SCALE GENOMIC DNA]</scope>
</reference>
<dbReference type="Proteomes" id="UP000595437">
    <property type="component" value="Chromosome 2"/>
</dbReference>
<dbReference type="EMBL" id="CP045891">
    <property type="protein sequence ID" value="QQP58049.1"/>
    <property type="molecule type" value="Genomic_DNA"/>
</dbReference>
<evidence type="ECO:0000313" key="1">
    <source>
        <dbReference type="EMBL" id="QQP58049.1"/>
    </source>
</evidence>
<proteinExistence type="predicted"/>
<protein>
    <submittedName>
        <fullName evidence="1">Uncharacterized protein</fullName>
    </submittedName>
</protein>
<dbReference type="AlphaFoldDB" id="A0A7T8KLB1"/>
<accession>A0A7T8KLB1</accession>
<organism evidence="1 2">
    <name type="scientific">Caligus rogercresseyi</name>
    <name type="common">Sea louse</name>
    <dbReference type="NCBI Taxonomy" id="217165"/>
    <lineage>
        <taxon>Eukaryota</taxon>
        <taxon>Metazoa</taxon>
        <taxon>Ecdysozoa</taxon>
        <taxon>Arthropoda</taxon>
        <taxon>Crustacea</taxon>
        <taxon>Multicrustacea</taxon>
        <taxon>Hexanauplia</taxon>
        <taxon>Copepoda</taxon>
        <taxon>Siphonostomatoida</taxon>
        <taxon>Caligidae</taxon>
        <taxon>Caligus</taxon>
    </lineage>
</organism>
<feature type="non-terminal residue" evidence="1">
    <location>
        <position position="1"/>
    </location>
</feature>
<name>A0A7T8KLB1_CALRO</name>